<accession>E9D118</accession>
<evidence type="ECO:0000313" key="3">
    <source>
        <dbReference type="Proteomes" id="UP000002497"/>
    </source>
</evidence>
<sequence>MTKADRSSGWTHRPSGTRRSLRWPKHPPFQKRESRASGIGLCCRVTNWITSKQLPESSVGSELISDSFEGGIGLGTPILRVVCGQARYRGPNISQGWLHSSVCKYGAHFHISRRRQRCARHTTLSFISSGPTFLCTMQMFCVKLQCCLEMPYDTEDMSIWSLELLVQPCYSGSTSPKILRDIALSSISP</sequence>
<dbReference type="HOGENOM" id="CLU_1434334_0_0_1"/>
<evidence type="ECO:0000313" key="2">
    <source>
        <dbReference type="EMBL" id="EFW20022.1"/>
    </source>
</evidence>
<protein>
    <submittedName>
        <fullName evidence="2">Predicted protein</fullName>
    </submittedName>
</protein>
<keyword evidence="3" id="KW-1185">Reference proteome</keyword>
<reference evidence="3" key="1">
    <citation type="journal article" date="2010" name="Genome Res.">
        <title>Population genomic sequencing of Coccidioides fungi reveals recent hybridization and transposon control.</title>
        <authorList>
            <person name="Neafsey D.E."/>
            <person name="Barker B.M."/>
            <person name="Sharpton T.J."/>
            <person name="Stajich J.E."/>
            <person name="Park D.J."/>
            <person name="Whiston E."/>
            <person name="Hung C.-Y."/>
            <person name="McMahan C."/>
            <person name="White J."/>
            <person name="Sykes S."/>
            <person name="Heiman D."/>
            <person name="Young S."/>
            <person name="Zeng Q."/>
            <person name="Abouelleil A."/>
            <person name="Aftuck L."/>
            <person name="Bessette D."/>
            <person name="Brown A."/>
            <person name="FitzGerald M."/>
            <person name="Lui A."/>
            <person name="Macdonald J.P."/>
            <person name="Priest M."/>
            <person name="Orbach M.J."/>
            <person name="Galgiani J.N."/>
            <person name="Kirkland T.N."/>
            <person name="Cole G.T."/>
            <person name="Birren B.W."/>
            <person name="Henn M.R."/>
            <person name="Taylor J.W."/>
            <person name="Rounsley S.D."/>
        </authorList>
    </citation>
    <scope>NUCLEOTIDE SEQUENCE [LARGE SCALE GENOMIC DNA]</scope>
    <source>
        <strain evidence="3">RMSCC 757 / Silveira</strain>
    </source>
</reference>
<proteinExistence type="predicted"/>
<feature type="compositionally biased region" description="Basic residues" evidence="1">
    <location>
        <begin position="15"/>
        <end position="29"/>
    </location>
</feature>
<dbReference type="EMBL" id="GL636489">
    <property type="protein sequence ID" value="EFW20022.1"/>
    <property type="molecule type" value="Genomic_DNA"/>
</dbReference>
<dbReference type="VEuPathDB" id="FungiDB:CPSG_03197"/>
<evidence type="ECO:0000256" key="1">
    <source>
        <dbReference type="SAM" id="MobiDB-lite"/>
    </source>
</evidence>
<name>E9D118_COCPS</name>
<feature type="region of interest" description="Disordered" evidence="1">
    <location>
        <begin position="1"/>
        <end position="34"/>
    </location>
</feature>
<organism evidence="3">
    <name type="scientific">Coccidioides posadasii (strain RMSCC 757 / Silveira)</name>
    <name type="common">Valley fever fungus</name>
    <dbReference type="NCBI Taxonomy" id="443226"/>
    <lineage>
        <taxon>Eukaryota</taxon>
        <taxon>Fungi</taxon>
        <taxon>Dikarya</taxon>
        <taxon>Ascomycota</taxon>
        <taxon>Pezizomycotina</taxon>
        <taxon>Eurotiomycetes</taxon>
        <taxon>Eurotiomycetidae</taxon>
        <taxon>Onygenales</taxon>
        <taxon>Onygenaceae</taxon>
        <taxon>Coccidioides</taxon>
    </lineage>
</organism>
<reference evidence="3" key="2">
    <citation type="submission" date="2010-03" db="EMBL/GenBank/DDBJ databases">
        <title>The genome sequence of Coccidioides posadasii strain Silveira.</title>
        <authorList>
            <consortium name="The Broad Institute Genome Sequencing Center for Infectious Disease"/>
            <person name="Neafsey D."/>
            <person name="Orbach M."/>
            <person name="Henn M.R."/>
            <person name="Cole G.T."/>
            <person name="Galgiani J."/>
            <person name="Gardner M.J."/>
            <person name="Kirkland T.N."/>
            <person name="Taylor J.W."/>
            <person name="Young S.K."/>
            <person name="Zeng Q."/>
            <person name="Koehrsen M."/>
            <person name="Alvarado L."/>
            <person name="Berlin A."/>
            <person name="Borenstein D."/>
            <person name="Chapman S.B."/>
            <person name="Chen Z."/>
            <person name="Engels R."/>
            <person name="Freedman E."/>
            <person name="Gellesch M."/>
            <person name="Goldberg J."/>
            <person name="Griggs A."/>
            <person name="Gujja S."/>
            <person name="Heilman E."/>
            <person name="Heiman D."/>
            <person name="Howarth C."/>
            <person name="Jen D."/>
            <person name="Larson L."/>
            <person name="Mehta T."/>
            <person name="Neiman D."/>
            <person name="Park D."/>
            <person name="Pearson M."/>
            <person name="Richards J."/>
            <person name="Roberts A."/>
            <person name="Saif S."/>
            <person name="Shea T."/>
            <person name="Shenoy N."/>
            <person name="Sisk P."/>
            <person name="Stolte C."/>
            <person name="Sykes S."/>
            <person name="Walk T."/>
            <person name="White J."/>
            <person name="Yandava C."/>
            <person name="Haas B."/>
            <person name="Nusbaum C."/>
            <person name="Birren B."/>
        </authorList>
    </citation>
    <scope>NUCLEOTIDE SEQUENCE [LARGE SCALE GENOMIC DNA]</scope>
    <source>
        <strain evidence="3">RMSCC 757 / Silveira</strain>
    </source>
</reference>
<dbReference type="Proteomes" id="UP000002497">
    <property type="component" value="Unassembled WGS sequence"/>
</dbReference>
<dbReference type="AlphaFoldDB" id="E9D118"/>
<gene>
    <name evidence="2" type="ORF">CPSG_03197</name>
</gene>